<sequence>NHFERPVLMNLLKLCKIEYSNNHKMYTRMMIHLVISLIIMYLTLQSEAKLHNYDPAIPDTVDQLFVDFQKDVYAKQAKHSLEYLYNNYNSFKKDFEQYKTKKIITKRLGVVDLSFKQFQQFMKQFSRIYNNTEEFRIRYDLFLQTWDLFKDQMVAGQKLAMSNLSDRTLSEQTAEHDRMLHESHRQVINTDPKPKPPDKNPKEALSDQNKEQMPSAKVQQDD</sequence>
<evidence type="ECO:0000256" key="1">
    <source>
        <dbReference type="SAM" id="MobiDB-lite"/>
    </source>
</evidence>
<feature type="domain" description="Cathepsin propeptide inhibitor" evidence="2">
    <location>
        <begin position="118"/>
        <end position="171"/>
    </location>
</feature>
<dbReference type="AlphaFoldDB" id="A0A1B6G870"/>
<feature type="non-terminal residue" evidence="3">
    <location>
        <position position="1"/>
    </location>
</feature>
<protein>
    <recommendedName>
        <fullName evidence="2">Cathepsin propeptide inhibitor domain-containing protein</fullName>
    </recommendedName>
</protein>
<dbReference type="SUPFAM" id="SSF54001">
    <property type="entry name" value="Cysteine proteinases"/>
    <property type="match status" value="1"/>
</dbReference>
<name>A0A1B6G870_9HEMI</name>
<gene>
    <name evidence="3" type="ORF">g.25008</name>
</gene>
<dbReference type="Pfam" id="PF08246">
    <property type="entry name" value="Inhibitor_I29"/>
    <property type="match status" value="1"/>
</dbReference>
<dbReference type="InterPro" id="IPR013201">
    <property type="entry name" value="Prot_inhib_I29"/>
</dbReference>
<evidence type="ECO:0000259" key="2">
    <source>
        <dbReference type="Pfam" id="PF08246"/>
    </source>
</evidence>
<organism evidence="3">
    <name type="scientific">Cuerna arida</name>
    <dbReference type="NCBI Taxonomy" id="1464854"/>
    <lineage>
        <taxon>Eukaryota</taxon>
        <taxon>Metazoa</taxon>
        <taxon>Ecdysozoa</taxon>
        <taxon>Arthropoda</taxon>
        <taxon>Hexapoda</taxon>
        <taxon>Insecta</taxon>
        <taxon>Pterygota</taxon>
        <taxon>Neoptera</taxon>
        <taxon>Paraneoptera</taxon>
        <taxon>Hemiptera</taxon>
        <taxon>Auchenorrhyncha</taxon>
        <taxon>Membracoidea</taxon>
        <taxon>Cicadellidae</taxon>
        <taxon>Cicadellinae</taxon>
        <taxon>Proconiini</taxon>
        <taxon>Cuerna</taxon>
    </lineage>
</organism>
<dbReference type="EMBL" id="GECZ01011296">
    <property type="protein sequence ID" value="JAS58473.1"/>
    <property type="molecule type" value="Transcribed_RNA"/>
</dbReference>
<feature type="region of interest" description="Disordered" evidence="1">
    <location>
        <begin position="180"/>
        <end position="222"/>
    </location>
</feature>
<reference evidence="3" key="1">
    <citation type="submission" date="2015-11" db="EMBL/GenBank/DDBJ databases">
        <title>De novo transcriptome assembly of four potential Pierce s Disease insect vectors from Arizona vineyards.</title>
        <authorList>
            <person name="Tassone E.E."/>
        </authorList>
    </citation>
    <scope>NUCLEOTIDE SEQUENCE</scope>
</reference>
<proteinExistence type="predicted"/>
<evidence type="ECO:0000313" key="3">
    <source>
        <dbReference type="EMBL" id="JAS58473.1"/>
    </source>
</evidence>
<feature type="compositionally biased region" description="Basic and acidic residues" evidence="1">
    <location>
        <begin position="192"/>
        <end position="210"/>
    </location>
</feature>
<accession>A0A1B6G870</accession>
<dbReference type="InterPro" id="IPR038765">
    <property type="entry name" value="Papain-like_cys_pep_sf"/>
</dbReference>